<dbReference type="SUPFAM" id="SSF53098">
    <property type="entry name" value="Ribonuclease H-like"/>
    <property type="match status" value="1"/>
</dbReference>
<comment type="caution">
    <text evidence="1">The sequence shown here is derived from an EMBL/GenBank/DDBJ whole genome shotgun (WGS) entry which is preliminary data.</text>
</comment>
<proteinExistence type="predicted"/>
<dbReference type="OrthoDB" id="612554at2"/>
<dbReference type="Gene3D" id="3.30.420.10">
    <property type="entry name" value="Ribonuclease H-like superfamily/Ribonuclease H"/>
    <property type="match status" value="1"/>
</dbReference>
<dbReference type="EMBL" id="QSCR01000037">
    <property type="protein sequence ID" value="RGY13320.1"/>
    <property type="molecule type" value="Genomic_DNA"/>
</dbReference>
<dbReference type="RefSeq" id="WP_117775547.1">
    <property type="nucleotide sequence ID" value="NZ_QSCR01000037.1"/>
</dbReference>
<dbReference type="AlphaFoldDB" id="A0A413IJI8"/>
<gene>
    <name evidence="1" type="ORF">DXA50_16485</name>
</gene>
<accession>A0A413IJI8</accession>
<protein>
    <recommendedName>
        <fullName evidence="3">Integrase catalytic domain-containing protein</fullName>
    </recommendedName>
</protein>
<sequence length="690" mass="80377">MEWYNGLACVTYKELTDGDPEAEKVEDRPVMSVFTYRNLTTRGDISVLRRACYGHPALISFRSLPLKYREAFVAKYGDPEKMAKTSCLKDLVITDVKAEAFFSGWQKPNGDHLKPEQIRTLTMNVSILNALNEIMTDGLTLHKALGNFRSPSEAWRDMAKSVKELKKYDRYRHTLPENYRRLRDRLESYRANGYRDFIHANEGNLNASKLKEEEQNAMLQELASDGRNLDNEMIAMLYNTVASKLGWNTILAGTVANWKLRNMDVQYVGRHGVVAHRNNKAMQVKRRAPRFPLYYWTVDGWDVELLYQQREEREKNGKKYSVVTYSNRPTVVMLLDPCTRYPVGYAIGTHETPELIREAFRNAFKHVKELFGHYYKPWQLQTDNYGKKTLLSFYEACTRVYTPARVKNAKAKVVEPYFKKVNSKYCHLLPNWSGYGVTSRKENQPNDEWLNQNRHKFPGWDGVVGQVEGIIRVLRSESIEKYRQAWGKMAVEDRLEMSDEEYLVLFGETTGYGNSLEGGGVGSTILGEKVWYDSFDPSFRNWGHLNWIVKYDPEDLSVAVAIENLGTPGKPEEGTRRFMLERKHVQPMALKEREPGDFDELRRVQDYNDRREKMIKEKRARSGEVVRELFEERAELNDTLAKLVLCDSRGQHKDERNRLAGRTTKQVEKSCHEEVDYEEVFDERDLLRKF</sequence>
<name>A0A413IJI8_9BACT</name>
<dbReference type="InterPro" id="IPR036397">
    <property type="entry name" value="RNaseH_sf"/>
</dbReference>
<dbReference type="GO" id="GO:0003676">
    <property type="term" value="F:nucleic acid binding"/>
    <property type="evidence" value="ECO:0007669"/>
    <property type="project" value="InterPro"/>
</dbReference>
<dbReference type="InterPro" id="IPR012337">
    <property type="entry name" value="RNaseH-like_sf"/>
</dbReference>
<evidence type="ECO:0008006" key="3">
    <source>
        <dbReference type="Google" id="ProtNLM"/>
    </source>
</evidence>
<evidence type="ECO:0000313" key="2">
    <source>
        <dbReference type="Proteomes" id="UP000286063"/>
    </source>
</evidence>
<organism evidence="1 2">
    <name type="scientific">Butyricimonas virosa</name>
    <dbReference type="NCBI Taxonomy" id="544645"/>
    <lineage>
        <taxon>Bacteria</taxon>
        <taxon>Pseudomonadati</taxon>
        <taxon>Bacteroidota</taxon>
        <taxon>Bacteroidia</taxon>
        <taxon>Bacteroidales</taxon>
        <taxon>Odoribacteraceae</taxon>
        <taxon>Butyricimonas</taxon>
    </lineage>
</organism>
<dbReference type="Proteomes" id="UP000286063">
    <property type="component" value="Unassembled WGS sequence"/>
</dbReference>
<reference evidence="1 2" key="1">
    <citation type="submission" date="2018-08" db="EMBL/GenBank/DDBJ databases">
        <title>A genome reference for cultivated species of the human gut microbiota.</title>
        <authorList>
            <person name="Zou Y."/>
            <person name="Xue W."/>
            <person name="Luo G."/>
        </authorList>
    </citation>
    <scope>NUCLEOTIDE SEQUENCE [LARGE SCALE GENOMIC DNA]</scope>
    <source>
        <strain evidence="1 2">OF02-7</strain>
    </source>
</reference>
<evidence type="ECO:0000313" key="1">
    <source>
        <dbReference type="EMBL" id="RGY13320.1"/>
    </source>
</evidence>